<organism evidence="3">
    <name type="scientific">freshwater metagenome</name>
    <dbReference type="NCBI Taxonomy" id="449393"/>
    <lineage>
        <taxon>unclassified sequences</taxon>
        <taxon>metagenomes</taxon>
        <taxon>ecological metagenomes</taxon>
    </lineage>
</organism>
<dbReference type="EMBL" id="CAFBLP010000066">
    <property type="protein sequence ID" value="CAB4886103.1"/>
    <property type="molecule type" value="Genomic_DNA"/>
</dbReference>
<dbReference type="Pfam" id="PF00149">
    <property type="entry name" value="Metallophos"/>
    <property type="match status" value="1"/>
</dbReference>
<dbReference type="AlphaFoldDB" id="A0A6J7F3K1"/>
<evidence type="ECO:0000256" key="1">
    <source>
        <dbReference type="ARBA" id="ARBA00022801"/>
    </source>
</evidence>
<dbReference type="GO" id="GO:0016787">
    <property type="term" value="F:hydrolase activity"/>
    <property type="evidence" value="ECO:0007669"/>
    <property type="project" value="UniProtKB-KW"/>
</dbReference>
<evidence type="ECO:0000259" key="2">
    <source>
        <dbReference type="Pfam" id="PF00149"/>
    </source>
</evidence>
<dbReference type="InterPro" id="IPR029052">
    <property type="entry name" value="Metallo-depent_PP-like"/>
</dbReference>
<dbReference type="Gene3D" id="3.60.21.10">
    <property type="match status" value="1"/>
</dbReference>
<feature type="domain" description="Calcineurin-like phosphoesterase" evidence="2">
    <location>
        <begin position="5"/>
        <end position="203"/>
    </location>
</feature>
<dbReference type="PANTHER" id="PTHR30337:SF7">
    <property type="entry name" value="PHOSPHOESTERASE"/>
    <property type="match status" value="1"/>
</dbReference>
<evidence type="ECO:0000313" key="3">
    <source>
        <dbReference type="EMBL" id="CAB4886103.1"/>
    </source>
</evidence>
<dbReference type="SUPFAM" id="SSF56300">
    <property type="entry name" value="Metallo-dependent phosphatases"/>
    <property type="match status" value="1"/>
</dbReference>
<dbReference type="InterPro" id="IPR041796">
    <property type="entry name" value="Mre11_N"/>
</dbReference>
<name>A0A6J7F3K1_9ZZZZ</name>
<dbReference type="InterPro" id="IPR004843">
    <property type="entry name" value="Calcineurin-like_PHP"/>
</dbReference>
<gene>
    <name evidence="3" type="ORF">UFOPK3376_02247</name>
</gene>
<dbReference type="CDD" id="cd00840">
    <property type="entry name" value="MPP_Mre11_N"/>
    <property type="match status" value="1"/>
</dbReference>
<dbReference type="PANTHER" id="PTHR30337">
    <property type="entry name" value="COMPONENT OF ATP-DEPENDENT DSDNA EXONUCLEASE"/>
    <property type="match status" value="1"/>
</dbReference>
<protein>
    <submittedName>
        <fullName evidence="3">Unannotated protein</fullName>
    </submittedName>
</protein>
<keyword evidence="1" id="KW-0378">Hydrolase</keyword>
<sequence length="393" mass="41502">MVNSRFLHAADLHLGAPLQSLGDSVPADVAAGIRQRVNRVFDNLVQVAIREQVAFVVLAGDVYDTAERDPGARRRVMLGLRQLDDAGIPVFMVHGNHDPLTSQFVAGAALPPNVTVFGAGGVESRVVTMPNGVPVTVAGISYATAAETNNLSEQFSGVVGSTVVGVLHTNVGGNSQHGNYAPCSAADLETSPVHYWALGHVHDRQVHATPKGFWAYPGNLQGRSAKATECGAKGVLLVDVHADGGLGQPLFQACDVVRFQRLAVDLSQVGELDSVHDHVIASLQQAVDAAEDRSLMVRLSLCGATGINAELGKNWQSVRAAIVEEAADVLTDGGVVKVINSCRPAIDLVAERAKDTLLGSVLNELDLLEQPDLDPALRLEVERLLVDALDGAR</sequence>
<dbReference type="InterPro" id="IPR050535">
    <property type="entry name" value="DNA_Repair-Maintenance_Comp"/>
</dbReference>
<proteinExistence type="predicted"/>
<accession>A0A6J7F3K1</accession>
<reference evidence="3" key="1">
    <citation type="submission" date="2020-05" db="EMBL/GenBank/DDBJ databases">
        <authorList>
            <person name="Chiriac C."/>
            <person name="Salcher M."/>
            <person name="Ghai R."/>
            <person name="Kavagutti S V."/>
        </authorList>
    </citation>
    <scope>NUCLEOTIDE SEQUENCE</scope>
</reference>